<gene>
    <name evidence="2" type="ORF">BV898_16486</name>
</gene>
<comment type="caution">
    <text evidence="2">The sequence shown here is derived from an EMBL/GenBank/DDBJ whole genome shotgun (WGS) entry which is preliminary data.</text>
</comment>
<feature type="region of interest" description="Disordered" evidence="1">
    <location>
        <begin position="12"/>
        <end position="153"/>
    </location>
</feature>
<proteinExistence type="predicted"/>
<feature type="compositionally biased region" description="Pro residues" evidence="1">
    <location>
        <begin position="24"/>
        <end position="38"/>
    </location>
</feature>
<evidence type="ECO:0000256" key="1">
    <source>
        <dbReference type="SAM" id="MobiDB-lite"/>
    </source>
</evidence>
<keyword evidence="3" id="KW-1185">Reference proteome</keyword>
<accession>A0A9X6NDR6</accession>
<dbReference type="Proteomes" id="UP000192578">
    <property type="component" value="Unassembled WGS sequence"/>
</dbReference>
<reference evidence="3" key="1">
    <citation type="submission" date="2017-01" db="EMBL/GenBank/DDBJ databases">
        <title>Comparative genomics of anhydrobiosis in the tardigrade Hypsibius dujardini.</title>
        <authorList>
            <person name="Yoshida Y."/>
            <person name="Koutsovoulos G."/>
            <person name="Laetsch D."/>
            <person name="Stevens L."/>
            <person name="Kumar S."/>
            <person name="Horikawa D."/>
            <person name="Ishino K."/>
            <person name="Komine S."/>
            <person name="Tomita M."/>
            <person name="Blaxter M."/>
            <person name="Arakawa K."/>
        </authorList>
    </citation>
    <scope>NUCLEOTIDE SEQUENCE [LARGE SCALE GENOMIC DNA]</scope>
    <source>
        <strain evidence="3">Z151</strain>
    </source>
</reference>
<evidence type="ECO:0000313" key="2">
    <source>
        <dbReference type="EMBL" id="OWA52030.1"/>
    </source>
</evidence>
<dbReference type="EMBL" id="MTYJ01000248">
    <property type="protein sequence ID" value="OWA52030.1"/>
    <property type="molecule type" value="Genomic_DNA"/>
</dbReference>
<feature type="compositionally biased region" description="Pro residues" evidence="1">
    <location>
        <begin position="73"/>
        <end position="85"/>
    </location>
</feature>
<dbReference type="AlphaFoldDB" id="A0A9X6NDR6"/>
<sequence length="153" mass="16697">MWLARVGQAYKWRCDDSQPAPGRLAPPPSKARLLPPPMIRRAKSVSPRPPKQTPKRTSSVEQPARRRDSDLLQPPPCSHSPPPPYHTLQFLVGPQAIMMTKLSDVPDNNNDRDDGATQQSPDPDEGNKLAGTGATPGERAVETTSSDVCRKSS</sequence>
<protein>
    <submittedName>
        <fullName evidence="2">Uncharacterized protein</fullName>
    </submittedName>
</protein>
<organism evidence="2 3">
    <name type="scientific">Hypsibius exemplaris</name>
    <name type="common">Freshwater tardigrade</name>
    <dbReference type="NCBI Taxonomy" id="2072580"/>
    <lineage>
        <taxon>Eukaryota</taxon>
        <taxon>Metazoa</taxon>
        <taxon>Ecdysozoa</taxon>
        <taxon>Tardigrada</taxon>
        <taxon>Eutardigrada</taxon>
        <taxon>Parachela</taxon>
        <taxon>Hypsibioidea</taxon>
        <taxon>Hypsibiidae</taxon>
        <taxon>Hypsibius</taxon>
    </lineage>
</organism>
<evidence type="ECO:0000313" key="3">
    <source>
        <dbReference type="Proteomes" id="UP000192578"/>
    </source>
</evidence>
<name>A0A9X6NDR6_HYPEX</name>